<dbReference type="EMBL" id="JAIWYP010000002">
    <property type="protein sequence ID" value="KAH3861666.1"/>
    <property type="molecule type" value="Genomic_DNA"/>
</dbReference>
<keyword evidence="2" id="KW-1185">Reference proteome</keyword>
<comment type="caution">
    <text evidence="1">The sequence shown here is derived from an EMBL/GenBank/DDBJ whole genome shotgun (WGS) entry which is preliminary data.</text>
</comment>
<organism evidence="1 2">
    <name type="scientific">Dreissena polymorpha</name>
    <name type="common">Zebra mussel</name>
    <name type="synonym">Mytilus polymorpha</name>
    <dbReference type="NCBI Taxonomy" id="45954"/>
    <lineage>
        <taxon>Eukaryota</taxon>
        <taxon>Metazoa</taxon>
        <taxon>Spiralia</taxon>
        <taxon>Lophotrochozoa</taxon>
        <taxon>Mollusca</taxon>
        <taxon>Bivalvia</taxon>
        <taxon>Autobranchia</taxon>
        <taxon>Heteroconchia</taxon>
        <taxon>Euheterodonta</taxon>
        <taxon>Imparidentia</taxon>
        <taxon>Neoheterodontei</taxon>
        <taxon>Myida</taxon>
        <taxon>Dreissenoidea</taxon>
        <taxon>Dreissenidae</taxon>
        <taxon>Dreissena</taxon>
    </lineage>
</organism>
<dbReference type="AlphaFoldDB" id="A0A9D4LPG5"/>
<dbReference type="Proteomes" id="UP000828390">
    <property type="component" value="Unassembled WGS sequence"/>
</dbReference>
<sequence length="94" mass="10635">MPTDVVHGALAHLFDVRPPWPGDVRIAPVFMKMSYQERLNFINRHFLKRIQTLRACGSSTLTTVPVPTTTRAMHASNGIKKSHKTQHFSQQLIA</sequence>
<proteinExistence type="predicted"/>
<protein>
    <submittedName>
        <fullName evidence="1">Uncharacterized protein</fullName>
    </submittedName>
</protein>
<evidence type="ECO:0000313" key="2">
    <source>
        <dbReference type="Proteomes" id="UP000828390"/>
    </source>
</evidence>
<name>A0A9D4LPG5_DREPO</name>
<gene>
    <name evidence="1" type="ORF">DPMN_024600</name>
</gene>
<accession>A0A9D4LPG5</accession>
<reference evidence="1" key="2">
    <citation type="submission" date="2020-11" db="EMBL/GenBank/DDBJ databases">
        <authorList>
            <person name="McCartney M.A."/>
            <person name="Auch B."/>
            <person name="Kono T."/>
            <person name="Mallez S."/>
            <person name="Becker A."/>
            <person name="Gohl D.M."/>
            <person name="Silverstein K.A.T."/>
            <person name="Koren S."/>
            <person name="Bechman K.B."/>
            <person name="Herman A."/>
            <person name="Abrahante J.E."/>
            <person name="Garbe J."/>
        </authorList>
    </citation>
    <scope>NUCLEOTIDE SEQUENCE</scope>
    <source>
        <strain evidence="1">Duluth1</strain>
        <tissue evidence="1">Whole animal</tissue>
    </source>
</reference>
<evidence type="ECO:0000313" key="1">
    <source>
        <dbReference type="EMBL" id="KAH3861666.1"/>
    </source>
</evidence>
<reference evidence="1" key="1">
    <citation type="journal article" date="2019" name="bioRxiv">
        <title>The Genome of the Zebra Mussel, Dreissena polymorpha: A Resource for Invasive Species Research.</title>
        <authorList>
            <person name="McCartney M.A."/>
            <person name="Auch B."/>
            <person name="Kono T."/>
            <person name="Mallez S."/>
            <person name="Zhang Y."/>
            <person name="Obille A."/>
            <person name="Becker A."/>
            <person name="Abrahante J.E."/>
            <person name="Garbe J."/>
            <person name="Badalamenti J.P."/>
            <person name="Herman A."/>
            <person name="Mangelson H."/>
            <person name="Liachko I."/>
            <person name="Sullivan S."/>
            <person name="Sone E.D."/>
            <person name="Koren S."/>
            <person name="Silverstein K.A.T."/>
            <person name="Beckman K.B."/>
            <person name="Gohl D.M."/>
        </authorList>
    </citation>
    <scope>NUCLEOTIDE SEQUENCE</scope>
    <source>
        <strain evidence="1">Duluth1</strain>
        <tissue evidence="1">Whole animal</tissue>
    </source>
</reference>